<comment type="caution">
    <text evidence="2">The sequence shown here is derived from an EMBL/GenBank/DDBJ whole genome shotgun (WGS) entry which is preliminary data.</text>
</comment>
<dbReference type="Proteomes" id="UP000026941">
    <property type="component" value="Unassembled WGS sequence"/>
</dbReference>
<dbReference type="AlphaFoldDB" id="A0AA87U496"/>
<name>A0AA87U496_RHIRH</name>
<gene>
    <name evidence="2" type="ORF">RRH01S_04_04430</name>
</gene>
<feature type="compositionally biased region" description="Basic and acidic residues" evidence="1">
    <location>
        <begin position="1"/>
        <end position="10"/>
    </location>
</feature>
<reference evidence="2 3" key="1">
    <citation type="submission" date="2014-05" db="EMBL/GenBank/DDBJ databases">
        <title>Whole genome shotgun sequence of Rhizobium rhizogenes NBRC 13257.</title>
        <authorList>
            <person name="Katano-Makiyama Y."/>
            <person name="Hosoyama A."/>
            <person name="Hashimoto M."/>
            <person name="Hosoyama Y."/>
            <person name="Noguchi M."/>
            <person name="Tsuchikane K."/>
            <person name="Kimura A."/>
            <person name="Ohji S."/>
            <person name="Ichikawa N."/>
            <person name="Yamazoe A."/>
            <person name="Fujita N."/>
        </authorList>
    </citation>
    <scope>NUCLEOTIDE SEQUENCE [LARGE SCALE GENOMIC DNA]</scope>
    <source>
        <strain evidence="2 3">NBRC 13257</strain>
    </source>
</reference>
<evidence type="ECO:0000313" key="2">
    <source>
        <dbReference type="EMBL" id="GAJ92889.1"/>
    </source>
</evidence>
<sequence length="63" mass="6691">MELLASHKLDGSNSSVVSDHNDPAACDDTATGNVNAARDGTCSAVEKARQQWRVFHPQIPAVT</sequence>
<evidence type="ECO:0000256" key="1">
    <source>
        <dbReference type="SAM" id="MobiDB-lite"/>
    </source>
</evidence>
<accession>A0AA87U496</accession>
<evidence type="ECO:0000313" key="3">
    <source>
        <dbReference type="Proteomes" id="UP000026941"/>
    </source>
</evidence>
<feature type="region of interest" description="Disordered" evidence="1">
    <location>
        <begin position="1"/>
        <end position="24"/>
    </location>
</feature>
<organism evidence="2 3">
    <name type="scientific">Rhizobium rhizogenes NBRC 13257</name>
    <dbReference type="NCBI Taxonomy" id="1220581"/>
    <lineage>
        <taxon>Bacteria</taxon>
        <taxon>Pseudomonadati</taxon>
        <taxon>Pseudomonadota</taxon>
        <taxon>Alphaproteobacteria</taxon>
        <taxon>Hyphomicrobiales</taxon>
        <taxon>Rhizobiaceae</taxon>
        <taxon>Rhizobium/Agrobacterium group</taxon>
        <taxon>Rhizobium</taxon>
    </lineage>
</organism>
<dbReference type="EMBL" id="BAYX01000004">
    <property type="protein sequence ID" value="GAJ92889.1"/>
    <property type="molecule type" value="Genomic_DNA"/>
</dbReference>
<protein>
    <submittedName>
        <fullName evidence="2">Uncharacterized protein</fullName>
    </submittedName>
</protein>
<proteinExistence type="predicted"/>